<dbReference type="CDD" id="cd03137">
    <property type="entry name" value="GATase1_AraC_1"/>
    <property type="match status" value="1"/>
</dbReference>
<proteinExistence type="predicted"/>
<dbReference type="PANTHER" id="PTHR43130:SF3">
    <property type="entry name" value="HTH-TYPE TRANSCRIPTIONAL REGULATOR RV1931C"/>
    <property type="match status" value="1"/>
</dbReference>
<organism evidence="4 5">
    <name type="scientific">Bordetella bronchialis</name>
    <dbReference type="NCBI Taxonomy" id="463025"/>
    <lineage>
        <taxon>Bacteria</taxon>
        <taxon>Pseudomonadati</taxon>
        <taxon>Pseudomonadota</taxon>
        <taxon>Betaproteobacteria</taxon>
        <taxon>Burkholderiales</taxon>
        <taxon>Alcaligenaceae</taxon>
        <taxon>Bordetella</taxon>
    </lineage>
</organism>
<dbReference type="SMART" id="SM00342">
    <property type="entry name" value="HTH_ARAC"/>
    <property type="match status" value="1"/>
</dbReference>
<dbReference type="InterPro" id="IPR018060">
    <property type="entry name" value="HTH_AraC"/>
</dbReference>
<gene>
    <name evidence="4" type="ORF">BAU08_07020</name>
</gene>
<evidence type="ECO:0000256" key="1">
    <source>
        <dbReference type="ARBA" id="ARBA00023015"/>
    </source>
</evidence>
<evidence type="ECO:0000256" key="2">
    <source>
        <dbReference type="ARBA" id="ARBA00023163"/>
    </source>
</evidence>
<dbReference type="Gene3D" id="3.40.50.880">
    <property type="match status" value="1"/>
</dbReference>
<sequence>MASVAVVVFDGVQSLDVSGPLDVFAEANRLLPPEAAYELQTISIDGPAVTCTNSMSLTATAIWTRPDFKADILLVAGGRGLSTRQFDEAVYAWLRGACARARRYGSICNGALIFAKAGMLKGRTVTTHWDSVEALISTCPGCFVEPDRIYVQDGPLYTSAGVSAGIDLALHMLRQDQGAEIALSVAKRLVVVMQRTGGQSQFSPYLNAPADSASPVADAQRYVMANLRRPLTVSELAAVARMSVRSFSRAFAKEAGLTPAEFVQRARVDAARCLLENGDAPIKTIAYECGFGDAHRMRNAFLRSVGVSPQHYRMSFNQQGR</sequence>
<dbReference type="Pfam" id="PF12833">
    <property type="entry name" value="HTH_18"/>
    <property type="match status" value="1"/>
</dbReference>
<reference evidence="4 5" key="1">
    <citation type="submission" date="2016-06" db="EMBL/GenBank/DDBJ databases">
        <title>Complete genome sequences of Bordetella bronchialis and Bordetella flabilis.</title>
        <authorList>
            <person name="LiPuma J.J."/>
            <person name="Spilker T."/>
        </authorList>
    </citation>
    <scope>NUCLEOTIDE SEQUENCE [LARGE SCALE GENOMIC DNA]</scope>
    <source>
        <strain evidence="4 5">AU17976</strain>
    </source>
</reference>
<keyword evidence="1" id="KW-0805">Transcription regulation</keyword>
<dbReference type="Pfam" id="PF01965">
    <property type="entry name" value="DJ-1_PfpI"/>
    <property type="match status" value="1"/>
</dbReference>
<dbReference type="GO" id="GO:0003700">
    <property type="term" value="F:DNA-binding transcription factor activity"/>
    <property type="evidence" value="ECO:0007669"/>
    <property type="project" value="InterPro"/>
</dbReference>
<keyword evidence="2" id="KW-0804">Transcription</keyword>
<dbReference type="PROSITE" id="PS01124">
    <property type="entry name" value="HTH_ARAC_FAMILY_2"/>
    <property type="match status" value="1"/>
</dbReference>
<feature type="domain" description="HTH araC/xylS-type" evidence="3">
    <location>
        <begin position="217"/>
        <end position="315"/>
    </location>
</feature>
<dbReference type="AlphaFoldDB" id="A0A193FU05"/>
<protein>
    <submittedName>
        <fullName evidence="4">AraC family transcriptional regulator</fullName>
    </submittedName>
</protein>
<dbReference type="InterPro" id="IPR009057">
    <property type="entry name" value="Homeodomain-like_sf"/>
</dbReference>
<evidence type="ECO:0000259" key="3">
    <source>
        <dbReference type="PROSITE" id="PS01124"/>
    </source>
</evidence>
<dbReference type="EMBL" id="CP016171">
    <property type="protein sequence ID" value="ANN71120.1"/>
    <property type="molecule type" value="Genomic_DNA"/>
</dbReference>
<dbReference type="InterPro" id="IPR029062">
    <property type="entry name" value="Class_I_gatase-like"/>
</dbReference>
<evidence type="ECO:0000313" key="4">
    <source>
        <dbReference type="EMBL" id="ANN71120.1"/>
    </source>
</evidence>
<accession>A0A193FU05</accession>
<dbReference type="GO" id="GO:0043565">
    <property type="term" value="F:sequence-specific DNA binding"/>
    <property type="evidence" value="ECO:0007669"/>
    <property type="project" value="InterPro"/>
</dbReference>
<dbReference type="PANTHER" id="PTHR43130">
    <property type="entry name" value="ARAC-FAMILY TRANSCRIPTIONAL REGULATOR"/>
    <property type="match status" value="1"/>
</dbReference>
<dbReference type="Proteomes" id="UP000092213">
    <property type="component" value="Chromosome"/>
</dbReference>
<dbReference type="SUPFAM" id="SSF52317">
    <property type="entry name" value="Class I glutamine amidotransferase-like"/>
    <property type="match status" value="1"/>
</dbReference>
<evidence type="ECO:0000313" key="5">
    <source>
        <dbReference type="Proteomes" id="UP000092213"/>
    </source>
</evidence>
<dbReference type="InterPro" id="IPR052158">
    <property type="entry name" value="INH-QAR"/>
</dbReference>
<dbReference type="SUPFAM" id="SSF46689">
    <property type="entry name" value="Homeodomain-like"/>
    <property type="match status" value="2"/>
</dbReference>
<dbReference type="STRING" id="463025.BAU08_07020"/>
<dbReference type="InterPro" id="IPR002818">
    <property type="entry name" value="DJ-1/PfpI"/>
</dbReference>
<dbReference type="Gene3D" id="1.10.10.60">
    <property type="entry name" value="Homeodomain-like"/>
    <property type="match status" value="1"/>
</dbReference>
<name>A0A193FU05_9BORD</name>
<dbReference type="RefSeq" id="WP_066668705.1">
    <property type="nucleotide sequence ID" value="NZ_CP016171.1"/>
</dbReference>